<evidence type="ECO:0000313" key="1">
    <source>
        <dbReference type="EMBL" id="SFB07724.1"/>
    </source>
</evidence>
<accession>A0A1I0Y3I4</accession>
<keyword evidence="2" id="KW-1185">Reference proteome</keyword>
<comment type="caution">
    <text evidence="1">The sequence shown here is derived from an EMBL/GenBank/DDBJ whole genome shotgun (WGS) entry which is preliminary data.</text>
</comment>
<protein>
    <submittedName>
        <fullName evidence="1">Uncharacterized protein</fullName>
    </submittedName>
</protein>
<name>A0A1I0Y3I4_9GAMM</name>
<sequence>MILWGSLSRRLDINALNRHGLLAPGRSFPWQWSSGANVRIHVESADALRLSYRAAGEPREYRAAIEWTPCHLGGERPWFRCPACGRRMAKLSIGEVAACRRCLGLNYAAQQASKGDRPHNRHWKLRRALGCHELIPIELIPKPKGMHWRTFARKIEQLREAERQAFAATAAQLERLRRC</sequence>
<dbReference type="EMBL" id="FOKJ01000015">
    <property type="protein sequence ID" value="SFB07724.1"/>
    <property type="molecule type" value="Genomic_DNA"/>
</dbReference>
<dbReference type="Proteomes" id="UP000198861">
    <property type="component" value="Unassembled WGS sequence"/>
</dbReference>
<evidence type="ECO:0000313" key="2">
    <source>
        <dbReference type="Proteomes" id="UP000198861"/>
    </source>
</evidence>
<proteinExistence type="predicted"/>
<gene>
    <name evidence="1" type="ORF">SAMN04244571_01344</name>
</gene>
<reference evidence="1 2" key="1">
    <citation type="submission" date="2016-10" db="EMBL/GenBank/DDBJ databases">
        <authorList>
            <person name="Varghese N."/>
            <person name="Submissions S."/>
        </authorList>
    </citation>
    <scope>NUCLEOTIDE SEQUENCE [LARGE SCALE GENOMIC DNA]</scope>
    <source>
        <strain evidence="1 2">DSM 282</strain>
    </source>
</reference>
<organism evidence="1 2">
    <name type="scientific">Azotobacter beijerinckii</name>
    <dbReference type="NCBI Taxonomy" id="170623"/>
    <lineage>
        <taxon>Bacteria</taxon>
        <taxon>Pseudomonadati</taxon>
        <taxon>Pseudomonadota</taxon>
        <taxon>Gammaproteobacteria</taxon>
        <taxon>Pseudomonadales</taxon>
        <taxon>Pseudomonadaceae</taxon>
        <taxon>Azotobacter</taxon>
    </lineage>
</organism>